<evidence type="ECO:0000313" key="1">
    <source>
        <dbReference type="EMBL" id="AKH36720.1"/>
    </source>
</evidence>
<dbReference type="AlphaFoldDB" id="A0A0F7K918"/>
<sequence length="97" mass="11191">MLKECQRELALIIKEFPKQRVCKLRARIMALDISCRDLHSQQLPLIIDDQAQFELIKLTHTGLSEAANAAITLCEQSRRLRHTLIRLESMKLVPILT</sequence>
<keyword evidence="2" id="KW-1185">Reference proteome</keyword>
<dbReference type="PATRIC" id="fig|44574.3.peg.251"/>
<dbReference type="Proteomes" id="UP000034156">
    <property type="component" value="Chromosome"/>
</dbReference>
<gene>
    <name evidence="1" type="ORF">AAW31_01050</name>
</gene>
<dbReference type="EMBL" id="CP011451">
    <property type="protein sequence ID" value="AKH36720.1"/>
    <property type="molecule type" value="Genomic_DNA"/>
</dbReference>
<dbReference type="KEGG" id="nco:AAW31_01050"/>
<proteinExistence type="predicted"/>
<accession>A0A0F7K918</accession>
<name>A0A0F7K918_9PROT</name>
<evidence type="ECO:0000313" key="2">
    <source>
        <dbReference type="Proteomes" id="UP000034156"/>
    </source>
</evidence>
<reference evidence="2" key="1">
    <citation type="submission" date="2015-05" db="EMBL/GenBank/DDBJ databases">
        <title>Draft genome of Nitrosomonas communis strain Nm2.</title>
        <authorList>
            <person name="Kozlowski J.A."/>
            <person name="Kits K.D."/>
            <person name="Stein L.Y."/>
        </authorList>
    </citation>
    <scope>NUCLEOTIDE SEQUENCE [LARGE SCALE GENOMIC DNA]</scope>
    <source>
        <strain evidence="2">Nm2</strain>
    </source>
</reference>
<protein>
    <submittedName>
        <fullName evidence="1">Uncharacterized protein</fullName>
    </submittedName>
</protein>
<organism evidence="1 2">
    <name type="scientific">Nitrosomonas communis</name>
    <dbReference type="NCBI Taxonomy" id="44574"/>
    <lineage>
        <taxon>Bacteria</taxon>
        <taxon>Pseudomonadati</taxon>
        <taxon>Pseudomonadota</taxon>
        <taxon>Betaproteobacteria</taxon>
        <taxon>Nitrosomonadales</taxon>
        <taxon>Nitrosomonadaceae</taxon>
        <taxon>Nitrosomonas</taxon>
    </lineage>
</organism>
<reference evidence="1 2" key="2">
    <citation type="journal article" date="2016" name="Genome Announc.">
        <title>Genome Sequence of Nitrosomonas communis Strain Nm2, a Mesophilic Ammonia-Oxidizing Bacterium Isolated from Mediterranean Soil.</title>
        <authorList>
            <person name="Kozlowski J.A."/>
            <person name="Kits K.D."/>
            <person name="Stein L.Y."/>
        </authorList>
    </citation>
    <scope>NUCLEOTIDE SEQUENCE [LARGE SCALE GENOMIC DNA]</scope>
    <source>
        <strain evidence="1 2">Nm2</strain>
    </source>
</reference>